<dbReference type="Gene3D" id="1.20.890.10">
    <property type="entry name" value="cAMP-dependent protein kinase regulatory subunit, dimerization-anchoring domain"/>
    <property type="match status" value="1"/>
</dbReference>
<keyword evidence="2" id="KW-1185">Reference proteome</keyword>
<reference evidence="2" key="1">
    <citation type="journal article" date="2023" name="Commun. Biol.">
        <title>Genome analysis of Parmales, the sister group of diatoms, reveals the evolutionary specialization of diatoms from phago-mixotrophs to photoautotrophs.</title>
        <authorList>
            <person name="Ban H."/>
            <person name="Sato S."/>
            <person name="Yoshikawa S."/>
            <person name="Yamada K."/>
            <person name="Nakamura Y."/>
            <person name="Ichinomiya M."/>
            <person name="Sato N."/>
            <person name="Blanc-Mathieu R."/>
            <person name="Endo H."/>
            <person name="Kuwata A."/>
            <person name="Ogata H."/>
        </authorList>
    </citation>
    <scope>NUCLEOTIDE SEQUENCE [LARGE SCALE GENOMIC DNA]</scope>
    <source>
        <strain evidence="2">NIES 3699</strain>
    </source>
</reference>
<proteinExistence type="predicted"/>
<dbReference type="CDD" id="cd22970">
    <property type="entry name" value="DD_NDKH5-like"/>
    <property type="match status" value="1"/>
</dbReference>
<comment type="caution">
    <text evidence="1">The sequence shown here is derived from an EMBL/GenBank/DDBJ whole genome shotgun (WGS) entry which is preliminary data.</text>
</comment>
<dbReference type="Proteomes" id="UP001165160">
    <property type="component" value="Unassembled WGS sequence"/>
</dbReference>
<name>A0A9W7BER7_9STRA</name>
<evidence type="ECO:0000313" key="1">
    <source>
        <dbReference type="EMBL" id="GMH84820.1"/>
    </source>
</evidence>
<protein>
    <submittedName>
        <fullName evidence="1">Uncharacterized protein</fullName>
    </submittedName>
</protein>
<dbReference type="EMBL" id="BRXX01000042">
    <property type="protein sequence ID" value="GMH84820.1"/>
    <property type="molecule type" value="Genomic_DNA"/>
</dbReference>
<evidence type="ECO:0000313" key="2">
    <source>
        <dbReference type="Proteomes" id="UP001165160"/>
    </source>
</evidence>
<gene>
    <name evidence="1" type="ORF">TrVE_jg1498</name>
</gene>
<dbReference type="AlphaFoldDB" id="A0A9W7BER7"/>
<organism evidence="1 2">
    <name type="scientific">Triparma verrucosa</name>
    <dbReference type="NCBI Taxonomy" id="1606542"/>
    <lineage>
        <taxon>Eukaryota</taxon>
        <taxon>Sar</taxon>
        <taxon>Stramenopiles</taxon>
        <taxon>Ochrophyta</taxon>
        <taxon>Bolidophyceae</taxon>
        <taxon>Parmales</taxon>
        <taxon>Triparmaceae</taxon>
        <taxon>Triparma</taxon>
    </lineage>
</organism>
<sequence>MPSNKKASVFTHGKKLSDGDMYIITIIDLEPAGLLVKAYNQSSNAEYTLSPTEGQIKDAGLSRSENDLTKLADSIDIVTKDSRTFISSTLPSIKDLKVIPSGPAVSTFISSTVVGSETLPSLLTTALSELCKVKPAGLDAVKWLGEWLLANNPNQPHVEEPEA</sequence>
<accession>A0A9W7BER7</accession>
<dbReference type="Pfam" id="PF05186">
    <property type="entry name" value="Dpy-30"/>
    <property type="match status" value="1"/>
</dbReference>
<dbReference type="InterPro" id="IPR007858">
    <property type="entry name" value="Dpy-30_motif"/>
</dbReference>